<dbReference type="Gene3D" id="2.60.120.260">
    <property type="entry name" value="Galactose-binding domain-like"/>
    <property type="match status" value="1"/>
</dbReference>
<proteinExistence type="predicted"/>
<dbReference type="Proteomes" id="UP000015101">
    <property type="component" value="Unassembled WGS sequence"/>
</dbReference>
<dbReference type="KEGG" id="hro:HELRODRAFT_172588"/>
<keyword evidence="1" id="KW-0732">Signal</keyword>
<feature type="signal peptide" evidence="1">
    <location>
        <begin position="1"/>
        <end position="19"/>
    </location>
</feature>
<reference evidence="3" key="3">
    <citation type="submission" date="2015-06" db="UniProtKB">
        <authorList>
            <consortium name="EnsemblMetazoa"/>
        </authorList>
    </citation>
    <scope>IDENTIFICATION</scope>
</reference>
<organism evidence="3 4">
    <name type="scientific">Helobdella robusta</name>
    <name type="common">Californian leech</name>
    <dbReference type="NCBI Taxonomy" id="6412"/>
    <lineage>
        <taxon>Eukaryota</taxon>
        <taxon>Metazoa</taxon>
        <taxon>Spiralia</taxon>
        <taxon>Lophotrochozoa</taxon>
        <taxon>Annelida</taxon>
        <taxon>Clitellata</taxon>
        <taxon>Hirudinea</taxon>
        <taxon>Rhynchobdellida</taxon>
        <taxon>Glossiphoniidae</taxon>
        <taxon>Helobdella</taxon>
    </lineage>
</organism>
<evidence type="ECO:0000313" key="3">
    <source>
        <dbReference type="EnsemblMetazoa" id="HelroP172588"/>
    </source>
</evidence>
<dbReference type="RefSeq" id="XP_009017501.1">
    <property type="nucleotide sequence ID" value="XM_009019253.1"/>
</dbReference>
<sequence length="115" mass="12957">MMKIYTGWFLFIATQLGVSVKVHPMYELELSNYQVVHKRTYNGHHAGLAIDKNTATYSIACGNCNDVYDEGPAWWIIDLQKSEPISKVVLISSQDLFTDMGKAVCSSQPEQKMPL</sequence>
<dbReference type="GeneID" id="20204101"/>
<reference evidence="4" key="1">
    <citation type="submission" date="2012-12" db="EMBL/GenBank/DDBJ databases">
        <authorList>
            <person name="Hellsten U."/>
            <person name="Grimwood J."/>
            <person name="Chapman J.A."/>
            <person name="Shapiro H."/>
            <person name="Aerts A."/>
            <person name="Otillar R.P."/>
            <person name="Terry A.Y."/>
            <person name="Boore J.L."/>
            <person name="Simakov O."/>
            <person name="Marletaz F."/>
            <person name="Cho S.-J."/>
            <person name="Edsinger-Gonzales E."/>
            <person name="Havlak P."/>
            <person name="Kuo D.-H."/>
            <person name="Larsson T."/>
            <person name="Lv J."/>
            <person name="Arendt D."/>
            <person name="Savage R."/>
            <person name="Osoegawa K."/>
            <person name="de Jong P."/>
            <person name="Lindberg D.R."/>
            <person name="Seaver E.C."/>
            <person name="Weisblat D.A."/>
            <person name="Putnam N.H."/>
            <person name="Grigoriev I.V."/>
            <person name="Rokhsar D.S."/>
        </authorList>
    </citation>
    <scope>NUCLEOTIDE SEQUENCE</scope>
</reference>
<dbReference type="EnsemblMetazoa" id="HelroT172588">
    <property type="protein sequence ID" value="HelroP172588"/>
    <property type="gene ID" value="HelroG172588"/>
</dbReference>
<dbReference type="SUPFAM" id="SSF49785">
    <property type="entry name" value="Galactose-binding domain-like"/>
    <property type="match status" value="1"/>
</dbReference>
<name>T1F5K2_HELRO</name>
<dbReference type="CTD" id="20204101"/>
<dbReference type="EMBL" id="KB096502">
    <property type="protein sequence ID" value="ESO04232.1"/>
    <property type="molecule type" value="Genomic_DNA"/>
</dbReference>
<dbReference type="EMBL" id="AMQM01004284">
    <property type="status" value="NOT_ANNOTATED_CDS"/>
    <property type="molecule type" value="Genomic_DNA"/>
</dbReference>
<dbReference type="AlphaFoldDB" id="T1F5K2"/>
<reference evidence="2 4" key="2">
    <citation type="journal article" date="2013" name="Nature">
        <title>Insights into bilaterian evolution from three spiralian genomes.</title>
        <authorList>
            <person name="Simakov O."/>
            <person name="Marletaz F."/>
            <person name="Cho S.J."/>
            <person name="Edsinger-Gonzales E."/>
            <person name="Havlak P."/>
            <person name="Hellsten U."/>
            <person name="Kuo D.H."/>
            <person name="Larsson T."/>
            <person name="Lv J."/>
            <person name="Arendt D."/>
            <person name="Savage R."/>
            <person name="Osoegawa K."/>
            <person name="de Jong P."/>
            <person name="Grimwood J."/>
            <person name="Chapman J.A."/>
            <person name="Shapiro H."/>
            <person name="Aerts A."/>
            <person name="Otillar R.P."/>
            <person name="Terry A.Y."/>
            <person name="Boore J.L."/>
            <person name="Grigoriev I.V."/>
            <person name="Lindberg D.R."/>
            <person name="Seaver E.C."/>
            <person name="Weisblat D.A."/>
            <person name="Putnam N.H."/>
            <person name="Rokhsar D.S."/>
        </authorList>
    </citation>
    <scope>NUCLEOTIDE SEQUENCE</scope>
</reference>
<evidence type="ECO:0000313" key="2">
    <source>
        <dbReference type="EMBL" id="ESO04232.1"/>
    </source>
</evidence>
<dbReference type="InterPro" id="IPR008979">
    <property type="entry name" value="Galactose-bd-like_sf"/>
</dbReference>
<dbReference type="InParanoid" id="T1F5K2"/>
<evidence type="ECO:0008006" key="5">
    <source>
        <dbReference type="Google" id="ProtNLM"/>
    </source>
</evidence>
<keyword evidence="4" id="KW-1185">Reference proteome</keyword>
<gene>
    <name evidence="3" type="primary">20204101</name>
    <name evidence="2" type="ORF">HELRODRAFT_172588</name>
</gene>
<accession>T1F5K2</accession>
<dbReference type="HOGENOM" id="CLU_2111471_0_0_1"/>
<feature type="chain" id="PRO_5010980252" description="Fucolectin tachylectin-4 pentraxin-1 domain-containing protein" evidence="1">
    <location>
        <begin position="20"/>
        <end position="115"/>
    </location>
</feature>
<protein>
    <recommendedName>
        <fullName evidence="5">Fucolectin tachylectin-4 pentraxin-1 domain-containing protein</fullName>
    </recommendedName>
</protein>
<evidence type="ECO:0000256" key="1">
    <source>
        <dbReference type="SAM" id="SignalP"/>
    </source>
</evidence>
<evidence type="ECO:0000313" key="4">
    <source>
        <dbReference type="Proteomes" id="UP000015101"/>
    </source>
</evidence>